<dbReference type="AlphaFoldDB" id="A0A2P6NW26"/>
<gene>
    <name evidence="1" type="ORF">PROFUN_03985</name>
</gene>
<reference evidence="1 2" key="1">
    <citation type="journal article" date="2018" name="Genome Biol. Evol.">
        <title>Multiple Roots of Fruiting Body Formation in Amoebozoa.</title>
        <authorList>
            <person name="Hillmann F."/>
            <person name="Forbes G."/>
            <person name="Novohradska S."/>
            <person name="Ferling I."/>
            <person name="Riege K."/>
            <person name="Groth M."/>
            <person name="Westermann M."/>
            <person name="Marz M."/>
            <person name="Spaller T."/>
            <person name="Winckler T."/>
            <person name="Schaap P."/>
            <person name="Glockner G."/>
        </authorList>
    </citation>
    <scope>NUCLEOTIDE SEQUENCE [LARGE SCALE GENOMIC DNA]</scope>
    <source>
        <strain evidence="1 2">Jena</strain>
    </source>
</reference>
<sequence>MSLKQNLCTQTRVTEVSPCVSQTFQYTPTFYPGASMSNTFYLLFSMLPLLVHAQSLTSLTSSPRVDLNATNNPLRSLDGNWSLSVSILTAIMQF</sequence>
<name>A0A2P6NW26_9EUKA</name>
<proteinExistence type="predicted"/>
<organism evidence="1 2">
    <name type="scientific">Planoprotostelium fungivorum</name>
    <dbReference type="NCBI Taxonomy" id="1890364"/>
    <lineage>
        <taxon>Eukaryota</taxon>
        <taxon>Amoebozoa</taxon>
        <taxon>Evosea</taxon>
        <taxon>Variosea</taxon>
        <taxon>Cavosteliida</taxon>
        <taxon>Cavosteliaceae</taxon>
        <taxon>Planoprotostelium</taxon>
    </lineage>
</organism>
<accession>A0A2P6NW26</accession>
<dbReference type="EMBL" id="MDYQ01000013">
    <property type="protein sequence ID" value="PRP88162.1"/>
    <property type="molecule type" value="Genomic_DNA"/>
</dbReference>
<comment type="caution">
    <text evidence="1">The sequence shown here is derived from an EMBL/GenBank/DDBJ whole genome shotgun (WGS) entry which is preliminary data.</text>
</comment>
<dbReference type="InParanoid" id="A0A2P6NW26"/>
<dbReference type="Proteomes" id="UP000241769">
    <property type="component" value="Unassembled WGS sequence"/>
</dbReference>
<protein>
    <submittedName>
        <fullName evidence="1">Uncharacterized protein</fullName>
    </submittedName>
</protein>
<keyword evidence="2" id="KW-1185">Reference proteome</keyword>
<evidence type="ECO:0000313" key="2">
    <source>
        <dbReference type="Proteomes" id="UP000241769"/>
    </source>
</evidence>
<evidence type="ECO:0000313" key="1">
    <source>
        <dbReference type="EMBL" id="PRP88162.1"/>
    </source>
</evidence>